<dbReference type="Proteomes" id="UP000663879">
    <property type="component" value="Unassembled WGS sequence"/>
</dbReference>
<dbReference type="EMBL" id="CAJNOC010006562">
    <property type="protein sequence ID" value="CAF1080658.1"/>
    <property type="molecule type" value="Genomic_DNA"/>
</dbReference>
<organism evidence="1 2">
    <name type="scientific">Brachionus calyciflorus</name>
    <dbReference type="NCBI Taxonomy" id="104777"/>
    <lineage>
        <taxon>Eukaryota</taxon>
        <taxon>Metazoa</taxon>
        <taxon>Spiralia</taxon>
        <taxon>Gnathifera</taxon>
        <taxon>Rotifera</taxon>
        <taxon>Eurotatoria</taxon>
        <taxon>Monogononta</taxon>
        <taxon>Pseudotrocha</taxon>
        <taxon>Ploima</taxon>
        <taxon>Brachionidae</taxon>
        <taxon>Brachionus</taxon>
    </lineage>
</organism>
<reference evidence="1" key="1">
    <citation type="submission" date="2021-02" db="EMBL/GenBank/DDBJ databases">
        <authorList>
            <person name="Nowell W R."/>
        </authorList>
    </citation>
    <scope>NUCLEOTIDE SEQUENCE</scope>
    <source>
        <strain evidence="1">Ploen Becks lab</strain>
    </source>
</reference>
<dbReference type="AlphaFoldDB" id="A0A814MKJ7"/>
<name>A0A814MKJ7_9BILA</name>
<evidence type="ECO:0000313" key="2">
    <source>
        <dbReference type="Proteomes" id="UP000663879"/>
    </source>
</evidence>
<accession>A0A814MKJ7</accession>
<proteinExistence type="predicted"/>
<gene>
    <name evidence="1" type="ORF">OXX778_LOCUS20177</name>
</gene>
<keyword evidence="2" id="KW-1185">Reference proteome</keyword>
<protein>
    <submittedName>
        <fullName evidence="1">Uncharacterized protein</fullName>
    </submittedName>
</protein>
<sequence>MSQIVDKFIEYYESSPDMKQFDFGIFLKNEIATRSPTFRWLSYNCDESLFIAQLRECIITNLEKNPNFKNTDLYRKKSIEKLYNILKKTSCNITEEQLAQLVFLLAFSKAKTGKLHFENTFFLSDSIQIVQKKDRLDVLDELDKFHKVLISLSSVHELIIDTCNEILEMRIAEIDFASVRLKYFDSFIPGLNGFSGRDIIYISEREIEALINEMNVRKFSLGDQLTILKLNFFRLFIHESAHLVIRKSSNNMNISTPELLSESQKKKYSKFEAGFIIENKAFNDFIDWEESVKEKDINLEPCKLYLDQLISNKIGNFDPKLAHTVKRQSIITNCDFNLRKVKYFE</sequence>
<evidence type="ECO:0000313" key="1">
    <source>
        <dbReference type="EMBL" id="CAF1080658.1"/>
    </source>
</evidence>
<comment type="caution">
    <text evidence="1">The sequence shown here is derived from an EMBL/GenBank/DDBJ whole genome shotgun (WGS) entry which is preliminary data.</text>
</comment>